<dbReference type="EMBL" id="AUSU01002102">
    <property type="protein sequence ID" value="EPS69490.1"/>
    <property type="molecule type" value="Genomic_DNA"/>
</dbReference>
<reference evidence="2 3" key="1">
    <citation type="journal article" date="2013" name="BMC Genomics">
        <title>The miniature genome of a carnivorous plant Genlisea aurea contains a low number of genes and short non-coding sequences.</title>
        <authorList>
            <person name="Leushkin E.V."/>
            <person name="Sutormin R.A."/>
            <person name="Nabieva E.R."/>
            <person name="Penin A.A."/>
            <person name="Kondrashov A.S."/>
            <person name="Logacheva M.D."/>
        </authorList>
    </citation>
    <scope>NUCLEOTIDE SEQUENCE [LARGE SCALE GENOMIC DNA]</scope>
</reference>
<proteinExistence type="predicted"/>
<dbReference type="OrthoDB" id="1741802at2759"/>
<keyword evidence="3" id="KW-1185">Reference proteome</keyword>
<dbReference type="AlphaFoldDB" id="S8CRR4"/>
<evidence type="ECO:0000313" key="2">
    <source>
        <dbReference type="EMBL" id="EPS69490.1"/>
    </source>
</evidence>
<accession>S8CRR4</accession>
<feature type="region of interest" description="Disordered" evidence="1">
    <location>
        <begin position="75"/>
        <end position="106"/>
    </location>
</feature>
<feature type="non-terminal residue" evidence="2">
    <location>
        <position position="106"/>
    </location>
</feature>
<organism evidence="2 3">
    <name type="scientific">Genlisea aurea</name>
    <dbReference type="NCBI Taxonomy" id="192259"/>
    <lineage>
        <taxon>Eukaryota</taxon>
        <taxon>Viridiplantae</taxon>
        <taxon>Streptophyta</taxon>
        <taxon>Embryophyta</taxon>
        <taxon>Tracheophyta</taxon>
        <taxon>Spermatophyta</taxon>
        <taxon>Magnoliopsida</taxon>
        <taxon>eudicotyledons</taxon>
        <taxon>Gunneridae</taxon>
        <taxon>Pentapetalae</taxon>
        <taxon>asterids</taxon>
        <taxon>lamiids</taxon>
        <taxon>Lamiales</taxon>
        <taxon>Lentibulariaceae</taxon>
        <taxon>Genlisea</taxon>
    </lineage>
</organism>
<sequence>WHRAKIGSLRLNIKATQDKIAELMEGHISEDTSLQIKTLKAQLEELWRLDELWWKQRSKAHWLKEGDKNNKFFHSMASQRRKRNKIEKLRKANNTWTEDSEDIQRE</sequence>
<gene>
    <name evidence="2" type="ORF">M569_05276</name>
</gene>
<evidence type="ECO:0000256" key="1">
    <source>
        <dbReference type="SAM" id="MobiDB-lite"/>
    </source>
</evidence>
<evidence type="ECO:0000313" key="3">
    <source>
        <dbReference type="Proteomes" id="UP000015453"/>
    </source>
</evidence>
<protein>
    <submittedName>
        <fullName evidence="2">Uncharacterized protein</fullName>
    </submittedName>
</protein>
<dbReference type="Proteomes" id="UP000015453">
    <property type="component" value="Unassembled WGS sequence"/>
</dbReference>
<feature type="non-terminal residue" evidence="2">
    <location>
        <position position="1"/>
    </location>
</feature>
<name>S8CRR4_9LAMI</name>
<comment type="caution">
    <text evidence="2">The sequence shown here is derived from an EMBL/GenBank/DDBJ whole genome shotgun (WGS) entry which is preliminary data.</text>
</comment>